<feature type="region of interest" description="Disordered" evidence="1">
    <location>
        <begin position="17"/>
        <end position="39"/>
    </location>
</feature>
<evidence type="ECO:0000256" key="1">
    <source>
        <dbReference type="SAM" id="MobiDB-lite"/>
    </source>
</evidence>
<gene>
    <name evidence="2" type="ORF">ANN_04058</name>
</gene>
<evidence type="ECO:0000313" key="3">
    <source>
        <dbReference type="Proteomes" id="UP001148838"/>
    </source>
</evidence>
<keyword evidence="3" id="KW-1185">Reference proteome</keyword>
<reference evidence="2 3" key="1">
    <citation type="journal article" date="2022" name="Allergy">
        <title>Genome assembly and annotation of Periplaneta americana reveal a comprehensive cockroach allergen profile.</title>
        <authorList>
            <person name="Wang L."/>
            <person name="Xiong Q."/>
            <person name="Saelim N."/>
            <person name="Wang L."/>
            <person name="Nong W."/>
            <person name="Wan A.T."/>
            <person name="Shi M."/>
            <person name="Liu X."/>
            <person name="Cao Q."/>
            <person name="Hui J.H.L."/>
            <person name="Sookrung N."/>
            <person name="Leung T.F."/>
            <person name="Tungtrongchitr A."/>
            <person name="Tsui S.K.W."/>
        </authorList>
    </citation>
    <scope>NUCLEOTIDE SEQUENCE [LARGE SCALE GENOMIC DNA]</scope>
    <source>
        <strain evidence="2">PWHHKU_190912</strain>
    </source>
</reference>
<name>A0ABQ8T9I7_PERAM</name>
<dbReference type="Proteomes" id="UP001148838">
    <property type="component" value="Unassembled WGS sequence"/>
</dbReference>
<proteinExistence type="predicted"/>
<dbReference type="EMBL" id="JAJSOF020000013">
    <property type="protein sequence ID" value="KAJ4442472.1"/>
    <property type="molecule type" value="Genomic_DNA"/>
</dbReference>
<accession>A0ABQ8T9I7</accession>
<evidence type="ECO:0000313" key="2">
    <source>
        <dbReference type="EMBL" id="KAJ4442472.1"/>
    </source>
</evidence>
<comment type="caution">
    <text evidence="2">The sequence shown here is derived from an EMBL/GenBank/DDBJ whole genome shotgun (WGS) entry which is preliminary data.</text>
</comment>
<protein>
    <submittedName>
        <fullName evidence="2">Uncharacterized protein</fullName>
    </submittedName>
</protein>
<feature type="compositionally biased region" description="Basic and acidic residues" evidence="1">
    <location>
        <begin position="27"/>
        <end position="39"/>
    </location>
</feature>
<organism evidence="2 3">
    <name type="scientific">Periplaneta americana</name>
    <name type="common">American cockroach</name>
    <name type="synonym">Blatta americana</name>
    <dbReference type="NCBI Taxonomy" id="6978"/>
    <lineage>
        <taxon>Eukaryota</taxon>
        <taxon>Metazoa</taxon>
        <taxon>Ecdysozoa</taxon>
        <taxon>Arthropoda</taxon>
        <taxon>Hexapoda</taxon>
        <taxon>Insecta</taxon>
        <taxon>Pterygota</taxon>
        <taxon>Neoptera</taxon>
        <taxon>Polyneoptera</taxon>
        <taxon>Dictyoptera</taxon>
        <taxon>Blattodea</taxon>
        <taxon>Blattoidea</taxon>
        <taxon>Blattidae</taxon>
        <taxon>Blattinae</taxon>
        <taxon>Periplaneta</taxon>
    </lineage>
</organism>
<sequence length="131" mass="14791">MRWKEEKKLAGSLVEKKLSSEGCTGRNGEREKSTGQKKISDDRRQLYAYKVQLVQALQPNNRPRRTAFAVDMLARIDAEEGFLLGQLHLGHVQSRPHLCFAAHCPFAAAHSQRINFRCQSRIFGRDGGSVP</sequence>